<evidence type="ECO:0000256" key="1">
    <source>
        <dbReference type="ARBA" id="ARBA00004434"/>
    </source>
</evidence>
<name>A0A2A6BP08_PRIPA</name>
<proteinExistence type="inferred from homology"/>
<comment type="function">
    <text evidence="11">Component of the ubiquinol-cytochrome c oxidoreductase, a multisubunit transmembrane complex that is part of the mitochondrial electron transport chain which drives oxidative phosphorylation. The complex plays an important role in the uptake of multiple carbon sources present in different host niches.</text>
</comment>
<dbReference type="Pfam" id="PF05365">
    <property type="entry name" value="UCR_UQCRX_QCR9"/>
    <property type="match status" value="1"/>
</dbReference>
<dbReference type="FunFam" id="1.20.5.260:FF:000001">
    <property type="entry name" value="Cytochrome b-c1 complex subunit 9"/>
    <property type="match status" value="1"/>
</dbReference>
<evidence type="ECO:0000256" key="11">
    <source>
        <dbReference type="RuleBase" id="RU368056"/>
    </source>
</evidence>
<keyword evidence="9 11" id="KW-0496">Mitochondrion</keyword>
<dbReference type="InterPro" id="IPR008027">
    <property type="entry name" value="QCR9"/>
</dbReference>
<comment type="similarity">
    <text evidence="2 11">Belongs to the UQCR10/QCR9 family.</text>
</comment>
<reference evidence="13" key="1">
    <citation type="journal article" date="2008" name="Nat. Genet.">
        <title>The Pristionchus pacificus genome provides a unique perspective on nematode lifestyle and parasitism.</title>
        <authorList>
            <person name="Dieterich C."/>
            <person name="Clifton S.W."/>
            <person name="Schuster L.N."/>
            <person name="Chinwalla A."/>
            <person name="Delehaunty K."/>
            <person name="Dinkelacker I."/>
            <person name="Fulton L."/>
            <person name="Fulton R."/>
            <person name="Godfrey J."/>
            <person name="Minx P."/>
            <person name="Mitreva M."/>
            <person name="Roeseler W."/>
            <person name="Tian H."/>
            <person name="Witte H."/>
            <person name="Yang S.P."/>
            <person name="Wilson R.K."/>
            <person name="Sommer R.J."/>
        </authorList>
    </citation>
    <scope>NUCLEOTIDE SEQUENCE [LARGE SCALE GENOMIC DNA]</scope>
    <source>
        <strain evidence="13">PS312</strain>
    </source>
</reference>
<dbReference type="EnsemblMetazoa" id="PPA36640.1">
    <property type="protein sequence ID" value="PPA36640.1"/>
    <property type="gene ID" value="WBGene00275009"/>
</dbReference>
<dbReference type="GO" id="GO:0045275">
    <property type="term" value="C:respiratory chain complex III"/>
    <property type="evidence" value="ECO:0007669"/>
    <property type="project" value="UniProtKB-UniRule"/>
</dbReference>
<dbReference type="OrthoDB" id="44067at2759"/>
<keyword evidence="4 11" id="KW-0679">Respiratory chain</keyword>
<sequence>MILVKPDIKPTMSGIGSLAYRFVTRRFSTLLIASTAGAFTLNYTLNKATDLYWDTVNKGKQWKEVKLTIQ</sequence>
<dbReference type="Gene3D" id="1.20.5.260">
    <property type="entry name" value="Cytochrome b-c1 complex subunit 9"/>
    <property type="match status" value="1"/>
</dbReference>
<organism evidence="12 13">
    <name type="scientific">Pristionchus pacificus</name>
    <name type="common">Parasitic nematode worm</name>
    <dbReference type="NCBI Taxonomy" id="54126"/>
    <lineage>
        <taxon>Eukaryota</taxon>
        <taxon>Metazoa</taxon>
        <taxon>Ecdysozoa</taxon>
        <taxon>Nematoda</taxon>
        <taxon>Chromadorea</taxon>
        <taxon>Rhabditida</taxon>
        <taxon>Rhabditina</taxon>
        <taxon>Diplogasteromorpha</taxon>
        <taxon>Diplogasteroidea</taxon>
        <taxon>Neodiplogasteridae</taxon>
        <taxon>Pristionchus</taxon>
    </lineage>
</organism>
<dbReference type="GO" id="GO:0005743">
    <property type="term" value="C:mitochondrial inner membrane"/>
    <property type="evidence" value="ECO:0007669"/>
    <property type="project" value="UniProtKB-SubCell"/>
</dbReference>
<dbReference type="PANTHER" id="PTHR12980:SF0">
    <property type="entry name" value="CYTOCHROME B-C1 COMPLEX SUBUNIT 9"/>
    <property type="match status" value="1"/>
</dbReference>
<evidence type="ECO:0000256" key="7">
    <source>
        <dbReference type="ARBA" id="ARBA00022982"/>
    </source>
</evidence>
<keyword evidence="7 11" id="KW-0249">Electron transport</keyword>
<dbReference type="GO" id="GO:0006122">
    <property type="term" value="P:mitochondrial electron transport, ubiquinol to cytochrome c"/>
    <property type="evidence" value="ECO:0007669"/>
    <property type="project" value="UniProtKB-UniRule"/>
</dbReference>
<gene>
    <name evidence="12" type="primary">WBGene00275009</name>
</gene>
<accession>A0A2A6BP08</accession>
<evidence type="ECO:0000256" key="8">
    <source>
        <dbReference type="ARBA" id="ARBA00022989"/>
    </source>
</evidence>
<evidence type="ECO:0000256" key="3">
    <source>
        <dbReference type="ARBA" id="ARBA00022448"/>
    </source>
</evidence>
<dbReference type="SUPFAM" id="SSF81514">
    <property type="entry name" value="Subunit X (non-heme 7 kDa protein) of cytochrome bc1 complex (Ubiquinol-cytochrome c reductase)"/>
    <property type="match status" value="1"/>
</dbReference>
<dbReference type="Proteomes" id="UP000005239">
    <property type="component" value="Unassembled WGS sequence"/>
</dbReference>
<dbReference type="AlphaFoldDB" id="A0A2A6BP08"/>
<evidence type="ECO:0000313" key="12">
    <source>
        <dbReference type="EnsemblMetazoa" id="PPA36640.1"/>
    </source>
</evidence>
<evidence type="ECO:0000256" key="5">
    <source>
        <dbReference type="ARBA" id="ARBA00022692"/>
    </source>
</evidence>
<evidence type="ECO:0000256" key="9">
    <source>
        <dbReference type="ARBA" id="ARBA00023128"/>
    </source>
</evidence>
<reference evidence="12" key="2">
    <citation type="submission" date="2022-06" db="UniProtKB">
        <authorList>
            <consortium name="EnsemblMetazoa"/>
        </authorList>
    </citation>
    <scope>IDENTIFICATION</scope>
    <source>
        <strain evidence="12">PS312</strain>
    </source>
</reference>
<accession>A0A8R1YYH3</accession>
<keyword evidence="10" id="KW-0472">Membrane</keyword>
<protein>
    <recommendedName>
        <fullName evidence="11">Complex III subunit 9</fullName>
    </recommendedName>
</protein>
<evidence type="ECO:0000256" key="6">
    <source>
        <dbReference type="ARBA" id="ARBA00022792"/>
    </source>
</evidence>
<keyword evidence="8" id="KW-1133">Transmembrane helix</keyword>
<dbReference type="InterPro" id="IPR036656">
    <property type="entry name" value="QCR9_sf"/>
</dbReference>
<comment type="subunit">
    <text evidence="11">Component of the ubiquinol-cytochrome c oxidoreductase (cytochrome b-c1 complex, complex III, CIII), a multisubunit enzyme composed of 3 respiratory subunits cytochrome b, cytochrome c1 and Rieske protein, 2 core protein subunits, and additional low-molecular weight protein subunits.</text>
</comment>
<evidence type="ECO:0000256" key="2">
    <source>
        <dbReference type="ARBA" id="ARBA00007856"/>
    </source>
</evidence>
<dbReference type="PANTHER" id="PTHR12980">
    <property type="entry name" value="UBIQUINOL-CYTOCHROME C REDUCTASE COMPLEX, SUBUNIT X"/>
    <property type="match status" value="1"/>
</dbReference>
<keyword evidence="6 11" id="KW-0999">Mitochondrion inner membrane</keyword>
<evidence type="ECO:0000256" key="4">
    <source>
        <dbReference type="ARBA" id="ARBA00022660"/>
    </source>
</evidence>
<keyword evidence="5" id="KW-0812">Transmembrane</keyword>
<evidence type="ECO:0000313" key="13">
    <source>
        <dbReference type="Proteomes" id="UP000005239"/>
    </source>
</evidence>
<keyword evidence="3 11" id="KW-0813">Transport</keyword>
<keyword evidence="13" id="KW-1185">Reference proteome</keyword>
<comment type="subcellular location">
    <subcellularLocation>
        <location evidence="1 11">Mitochondrion inner membrane</location>
        <topology evidence="1 11">Single-pass membrane protein</topology>
    </subcellularLocation>
</comment>
<evidence type="ECO:0000256" key="10">
    <source>
        <dbReference type="ARBA" id="ARBA00023136"/>
    </source>
</evidence>